<dbReference type="EMBL" id="FQUI01000017">
    <property type="protein sequence ID" value="SHE82638.1"/>
    <property type="molecule type" value="Genomic_DNA"/>
</dbReference>
<keyword evidence="1" id="KW-0732">Signal</keyword>
<reference evidence="2" key="1">
    <citation type="submission" date="2016-11" db="EMBL/GenBank/DDBJ databases">
        <authorList>
            <person name="Varghese N."/>
            <person name="Submissions S."/>
        </authorList>
    </citation>
    <scope>NUCLEOTIDE SEQUENCE [LARGE SCALE GENOMIC DNA]</scope>
    <source>
        <strain evidence="2">DSM 16785</strain>
    </source>
</reference>
<protein>
    <recommendedName>
        <fullName evidence="4">DUF5666 domain-containing protein</fullName>
    </recommendedName>
</protein>
<evidence type="ECO:0000256" key="1">
    <source>
        <dbReference type="SAM" id="SignalP"/>
    </source>
</evidence>
<proteinExistence type="predicted"/>
<dbReference type="OrthoDB" id="45849at2"/>
<accession>A0A1M4WN42</accession>
<organism evidence="2 3">
    <name type="scientific">Marinitoga hydrogenitolerans (strain DSM 16785 / JCM 12826 / AT1271)</name>
    <dbReference type="NCBI Taxonomy" id="1122195"/>
    <lineage>
        <taxon>Bacteria</taxon>
        <taxon>Thermotogati</taxon>
        <taxon>Thermotogota</taxon>
        <taxon>Thermotogae</taxon>
        <taxon>Petrotogales</taxon>
        <taxon>Petrotogaceae</taxon>
        <taxon>Marinitoga</taxon>
    </lineage>
</organism>
<comment type="caution">
    <text evidence="2">The sequence shown here is derived from an EMBL/GenBank/DDBJ whole genome shotgun (WGS) entry which is preliminary data.</text>
</comment>
<evidence type="ECO:0008006" key="4">
    <source>
        <dbReference type="Google" id="ProtNLM"/>
    </source>
</evidence>
<evidence type="ECO:0000313" key="3">
    <source>
        <dbReference type="Proteomes" id="UP000184334"/>
    </source>
</evidence>
<keyword evidence="3" id="KW-1185">Reference proteome</keyword>
<name>A0A1M4WN42_MARH1</name>
<dbReference type="AlphaFoldDB" id="A0A1M4WN42"/>
<evidence type="ECO:0000313" key="2">
    <source>
        <dbReference type="EMBL" id="SHE82638.1"/>
    </source>
</evidence>
<dbReference type="Proteomes" id="UP000184334">
    <property type="component" value="Unassembled WGS sequence"/>
</dbReference>
<feature type="signal peptide" evidence="1">
    <location>
        <begin position="1"/>
        <end position="20"/>
    </location>
</feature>
<feature type="chain" id="PRO_5012363929" description="DUF5666 domain-containing protein" evidence="1">
    <location>
        <begin position="21"/>
        <end position="218"/>
    </location>
</feature>
<dbReference type="RefSeq" id="WP_072864499.1">
    <property type="nucleotide sequence ID" value="NZ_FQUI01000017.1"/>
</dbReference>
<sequence>MKKFLTVLLIGGMMAGSIFAFNANAPRVYHDSDVAPMYENYSRIRGGYMFSDEELITANGTIESIEENEIYPGILEIKVKIDNGEIVELHANSYFVNDLEVGKNIELKGWIIKLNDETIFKPIESKIDGKEVVLNGFGGMTMRGSGYTTMQGYIPNRRPVNNFRGMRNSHNLNYNNWNHKPMMNNYYNNYNFRNHASYNQMPGYSPMRNPAPMPRGRR</sequence>
<gene>
    <name evidence="2" type="ORF">SAMN02745164_01213</name>
</gene>